<name>A0ACC2BJW4_DIPCM</name>
<protein>
    <submittedName>
        <fullName evidence="1">Uncharacterized protein</fullName>
    </submittedName>
</protein>
<reference evidence="2" key="1">
    <citation type="journal article" date="2024" name="Proc. Natl. Acad. Sci. U.S.A.">
        <title>Extraordinary preservation of gene collinearity over three hundred million years revealed in homosporous lycophytes.</title>
        <authorList>
            <person name="Li C."/>
            <person name="Wickell D."/>
            <person name="Kuo L.Y."/>
            <person name="Chen X."/>
            <person name="Nie B."/>
            <person name="Liao X."/>
            <person name="Peng D."/>
            <person name="Ji J."/>
            <person name="Jenkins J."/>
            <person name="Williams M."/>
            <person name="Shu S."/>
            <person name="Plott C."/>
            <person name="Barry K."/>
            <person name="Rajasekar S."/>
            <person name="Grimwood J."/>
            <person name="Han X."/>
            <person name="Sun S."/>
            <person name="Hou Z."/>
            <person name="He W."/>
            <person name="Dai G."/>
            <person name="Sun C."/>
            <person name="Schmutz J."/>
            <person name="Leebens-Mack J.H."/>
            <person name="Li F.W."/>
            <person name="Wang L."/>
        </authorList>
    </citation>
    <scope>NUCLEOTIDE SEQUENCE [LARGE SCALE GENOMIC DNA]</scope>
    <source>
        <strain evidence="2">cv. PW_Plant_1</strain>
    </source>
</reference>
<organism evidence="1 2">
    <name type="scientific">Diphasiastrum complanatum</name>
    <name type="common">Issler's clubmoss</name>
    <name type="synonym">Lycopodium complanatum</name>
    <dbReference type="NCBI Taxonomy" id="34168"/>
    <lineage>
        <taxon>Eukaryota</taxon>
        <taxon>Viridiplantae</taxon>
        <taxon>Streptophyta</taxon>
        <taxon>Embryophyta</taxon>
        <taxon>Tracheophyta</taxon>
        <taxon>Lycopodiopsida</taxon>
        <taxon>Lycopodiales</taxon>
        <taxon>Lycopodiaceae</taxon>
        <taxon>Lycopodioideae</taxon>
        <taxon>Diphasiastrum</taxon>
    </lineage>
</organism>
<comment type="caution">
    <text evidence="1">The sequence shown here is derived from an EMBL/GenBank/DDBJ whole genome shotgun (WGS) entry which is preliminary data.</text>
</comment>
<sequence length="331" mass="36465">MGSLDSEWPGPETDILPGSDGNTRLASWWESLRMQMRLLRSALNGTSSGSQLDLELKKLLSDCLNFYIASSEICFDKVICDFISGQHSASLEAAFMWLGGWRPTSALMLVHFVLSGHSQGEQASTPAPEIRTSALSDKQLSNINNLQKHTQQAENELSYQFAIFQMLVADQTMVKAFVSEAGASKNDYSEAYKAVESKIENLGELLRQAEKLRLQTLKELFNLLTPVQAARCSTTAFELVFSLKALSTTRFGASFSVHKKFQSTKTAFSLSDSYDVQRPSESVANKPSAFSAVNTSMEPHSQDAAEKRQGDCSRTCSRYMEAPSEVASCCV</sequence>
<evidence type="ECO:0000313" key="2">
    <source>
        <dbReference type="Proteomes" id="UP001162992"/>
    </source>
</evidence>
<proteinExistence type="predicted"/>
<evidence type="ECO:0000313" key="1">
    <source>
        <dbReference type="EMBL" id="KAJ7530026.1"/>
    </source>
</evidence>
<accession>A0ACC2BJW4</accession>
<keyword evidence="2" id="KW-1185">Reference proteome</keyword>
<dbReference type="Proteomes" id="UP001162992">
    <property type="component" value="Chromosome 15"/>
</dbReference>
<dbReference type="EMBL" id="CM055106">
    <property type="protein sequence ID" value="KAJ7530026.1"/>
    <property type="molecule type" value="Genomic_DNA"/>
</dbReference>
<gene>
    <name evidence="1" type="ORF">O6H91_15G075700</name>
</gene>